<gene>
    <name evidence="1" type="ORF">B0180_05590</name>
</gene>
<proteinExistence type="predicted"/>
<dbReference type="Pfam" id="PF16459">
    <property type="entry name" value="Phage_TAC_13"/>
    <property type="match status" value="1"/>
</dbReference>
<comment type="caution">
    <text evidence="1">The sequence shown here is derived from an EMBL/GenBank/DDBJ whole genome shotgun (WGS) entry which is preliminary data.</text>
</comment>
<organism evidence="1 2">
    <name type="scientific">Moraxella canis</name>
    <dbReference type="NCBI Taxonomy" id="90239"/>
    <lineage>
        <taxon>Bacteria</taxon>
        <taxon>Pseudomonadati</taxon>
        <taxon>Pseudomonadota</taxon>
        <taxon>Gammaproteobacteria</taxon>
        <taxon>Moraxellales</taxon>
        <taxon>Moraxellaceae</taxon>
        <taxon>Moraxella</taxon>
    </lineage>
</organism>
<dbReference type="EMBL" id="MUXT01000006">
    <property type="protein sequence ID" value="OOR83914.1"/>
    <property type="molecule type" value="Genomic_DNA"/>
</dbReference>
<evidence type="ECO:0000313" key="1">
    <source>
        <dbReference type="EMBL" id="OOR83914.1"/>
    </source>
</evidence>
<dbReference type="RefSeq" id="WP_078256047.1">
    <property type="nucleotide sequence ID" value="NZ_MUXT01000006.1"/>
</dbReference>
<dbReference type="InterPro" id="IPR024410">
    <property type="entry name" value="Phage_TAC_12"/>
</dbReference>
<evidence type="ECO:0000313" key="2">
    <source>
        <dbReference type="Proteomes" id="UP000190322"/>
    </source>
</evidence>
<reference evidence="1 2" key="1">
    <citation type="submission" date="2017-02" db="EMBL/GenBank/DDBJ databases">
        <title>Draft genome sequence of Moraxella canis CCUG 8415A type strain.</title>
        <authorList>
            <person name="Engstrom-Jakobsson H."/>
            <person name="Salva-Serra F."/>
            <person name="Thorell K."/>
            <person name="Gonzales-Siles L."/>
            <person name="Karlsson R."/>
            <person name="Boulund F."/>
            <person name="Engstrand L."/>
            <person name="Moore E."/>
        </authorList>
    </citation>
    <scope>NUCLEOTIDE SEQUENCE [LARGE SCALE GENOMIC DNA]</scope>
    <source>
        <strain evidence="1 2">CCUG 8415A</strain>
    </source>
</reference>
<accession>A0A1S9ZKD6</accession>
<name>A0A1S9ZKD6_9GAMM</name>
<dbReference type="Proteomes" id="UP000190322">
    <property type="component" value="Unassembled WGS sequence"/>
</dbReference>
<evidence type="ECO:0008006" key="3">
    <source>
        <dbReference type="Google" id="ProtNLM"/>
    </source>
</evidence>
<protein>
    <recommendedName>
        <fullName evidence="3">Phage tail protein</fullName>
    </recommendedName>
</protein>
<dbReference type="AlphaFoldDB" id="A0A1S9ZKD6"/>
<sequence>MGMNKKELLAALGNLGAPAAYELEGVGTVYIKKLTIAEQSKLSDESIDSIKTSLKMVAFSVCDENGKRIFGETDIGELGKMHADTMTELVGMINEVNGFDKKIEELKKD</sequence>